<name>A0AA48HS12_9ALTE</name>
<accession>A0AA48HS12</accession>
<dbReference type="EMBL" id="AP027272">
    <property type="protein sequence ID" value="BDX04783.1"/>
    <property type="molecule type" value="Genomic_DNA"/>
</dbReference>
<protein>
    <recommendedName>
        <fullName evidence="1">DUF6671 domain-containing protein</fullName>
    </recommendedName>
</protein>
<dbReference type="AlphaFoldDB" id="A0AA48HS12"/>
<feature type="domain" description="DUF6671" evidence="1">
    <location>
        <begin position="58"/>
        <end position="263"/>
    </location>
</feature>
<sequence>MPDIVLCSKHQKGAHIAPELEPLGYSLVENSEFNTDSLGTFSGEIERKLTPKEAALVKAIKACELSGNRYGLGSEGSFGGGPMPGFMNWNEEILCFYDNEQGVAVYALANGPCKINNLKAQAPRDLAAQLKNFPQQAWLWHTPEKIHKRLFAEQLLTMADSNELSFPITLQPDLRAMHCPERQIMIAKAAQDLATRLQSHCPECQALDFVVKEAQKGRLCSWCHLPTEQIKATIKVCERCQHEEIAERFDEPADPGTCQFCNP</sequence>
<gene>
    <name evidence="2" type="ORF">MACH26_03040</name>
</gene>
<organism evidence="2 3">
    <name type="scientific">Planctobacterium marinum</name>
    <dbReference type="NCBI Taxonomy" id="1631968"/>
    <lineage>
        <taxon>Bacteria</taxon>
        <taxon>Pseudomonadati</taxon>
        <taxon>Pseudomonadota</taxon>
        <taxon>Gammaproteobacteria</taxon>
        <taxon>Alteromonadales</taxon>
        <taxon>Alteromonadaceae</taxon>
        <taxon>Planctobacterium</taxon>
    </lineage>
</organism>
<evidence type="ECO:0000259" key="1">
    <source>
        <dbReference type="Pfam" id="PF20376"/>
    </source>
</evidence>
<dbReference type="Pfam" id="PF20376">
    <property type="entry name" value="DUF6671"/>
    <property type="match status" value="1"/>
</dbReference>
<evidence type="ECO:0000313" key="2">
    <source>
        <dbReference type="EMBL" id="BDX04783.1"/>
    </source>
</evidence>
<dbReference type="RefSeq" id="WP_338290624.1">
    <property type="nucleotide sequence ID" value="NZ_AP027272.1"/>
</dbReference>
<reference evidence="2" key="1">
    <citation type="submission" date="2023-01" db="EMBL/GenBank/DDBJ databases">
        <title>Complete genome sequence of Planctobacterium marinum strain Dej080120_11.</title>
        <authorList>
            <person name="Ueki S."/>
            <person name="Maruyama F."/>
        </authorList>
    </citation>
    <scope>NUCLEOTIDE SEQUENCE</scope>
    <source>
        <strain evidence="2">Dej080120_11</strain>
    </source>
</reference>
<dbReference type="Proteomes" id="UP001333710">
    <property type="component" value="Chromosome"/>
</dbReference>
<dbReference type="InterPro" id="IPR046612">
    <property type="entry name" value="DUF6671"/>
</dbReference>
<dbReference type="KEGG" id="pmaw:MACH26_03040"/>
<proteinExistence type="predicted"/>
<evidence type="ECO:0000313" key="3">
    <source>
        <dbReference type="Proteomes" id="UP001333710"/>
    </source>
</evidence>
<keyword evidence="3" id="KW-1185">Reference proteome</keyword>